<protein>
    <submittedName>
        <fullName evidence="2">Uncharacterized protein</fullName>
    </submittedName>
</protein>
<dbReference type="GeneID" id="43331072"/>
<dbReference type="AlphaFoldDB" id="A0A0U5H5R1"/>
<sequence length="305" mass="33866">MPDSAALTVRSTKDWEWPNSYNIQLSPDTRRNNFPALSHGDPLRIEAEHNGTTFAIFGKADLRNVTHLDPGEIGIGSNLRYALGVPTGESIQVFDRTPPDHRTKRLDHVFGKRPVLCRVRKSVHPDIGFNVCRISETTMDALGITAGDRVVIESAEESTKLKALPLRDEVTGRKNQQIEQNPDRYPDPVDVLGISGLAETDVDIPEIYLDAERRNELKLGQQSNADDSTPLDSGVCQPVKVTRNATSVYIRSLNESTVPVIAGLLATIFVFDPWLNSEGKVAIVVLGVLFILLSIWYRVRRQTFG</sequence>
<evidence type="ECO:0000313" key="3">
    <source>
        <dbReference type="Proteomes" id="UP000066737"/>
    </source>
</evidence>
<name>A0A0U5H5R1_9EURY</name>
<evidence type="ECO:0000256" key="1">
    <source>
        <dbReference type="SAM" id="Phobius"/>
    </source>
</evidence>
<dbReference type="Proteomes" id="UP000066737">
    <property type="component" value="Chromosome I"/>
</dbReference>
<keyword evidence="1" id="KW-0472">Membrane</keyword>
<feature type="transmembrane region" description="Helical" evidence="1">
    <location>
        <begin position="281"/>
        <end position="299"/>
    </location>
</feature>
<keyword evidence="3" id="KW-1185">Reference proteome</keyword>
<organism evidence="2 3">
    <name type="scientific">Halobacterium hubeiense</name>
    <dbReference type="NCBI Taxonomy" id="1407499"/>
    <lineage>
        <taxon>Archaea</taxon>
        <taxon>Methanobacteriati</taxon>
        <taxon>Methanobacteriota</taxon>
        <taxon>Stenosarchaea group</taxon>
        <taxon>Halobacteria</taxon>
        <taxon>Halobacteriales</taxon>
        <taxon>Halobacteriaceae</taxon>
        <taxon>Halobacterium</taxon>
    </lineage>
</organism>
<dbReference type="InterPro" id="IPR009010">
    <property type="entry name" value="Asp_de-COase-like_dom_sf"/>
</dbReference>
<reference evidence="3" key="1">
    <citation type="journal article" date="2016" name="Environ. Microbiol.">
        <title>The complete genome of a viable archaeum isolated from 123-million-year-old rock salt.</title>
        <authorList>
            <person name="Jaakkola S.T."/>
            <person name="Pfeiffer F."/>
            <person name="Ravantti J.J."/>
            <person name="Guo Q."/>
            <person name="Liu Y."/>
            <person name="Chen X."/>
            <person name="Ma H."/>
            <person name="Yang C."/>
            <person name="Oksanen H.M."/>
            <person name="Bamford D.H."/>
        </authorList>
    </citation>
    <scope>NUCLEOTIDE SEQUENCE</scope>
    <source>
        <strain evidence="3">JI20-1</strain>
    </source>
</reference>
<dbReference type="EMBL" id="LN831302">
    <property type="protein sequence ID" value="CQH61680.1"/>
    <property type="molecule type" value="Genomic_DNA"/>
</dbReference>
<dbReference type="RefSeq" id="WP_157534000.1">
    <property type="nucleotide sequence ID" value="NZ_LN831302.1"/>
</dbReference>
<dbReference type="KEGG" id="hhb:Hhub_3518"/>
<evidence type="ECO:0000313" key="2">
    <source>
        <dbReference type="EMBL" id="CQH61680.1"/>
    </source>
</evidence>
<keyword evidence="1" id="KW-1133">Transmembrane helix</keyword>
<feature type="transmembrane region" description="Helical" evidence="1">
    <location>
        <begin position="257"/>
        <end position="275"/>
    </location>
</feature>
<gene>
    <name evidence="2" type="ORF">HHUB_3518</name>
</gene>
<dbReference type="SUPFAM" id="SSF50692">
    <property type="entry name" value="ADC-like"/>
    <property type="match status" value="1"/>
</dbReference>
<accession>A0A0U5H5R1</accession>
<dbReference type="Gene3D" id="2.40.40.20">
    <property type="match status" value="1"/>
</dbReference>
<keyword evidence="1" id="KW-0812">Transmembrane</keyword>
<proteinExistence type="predicted"/>